<dbReference type="STRING" id="31234.E3NRA8"/>
<sequence length="120" mass="13745">MSVDSVLVDSFVQLTNHFATFFSDTESISSMTDLWEKQGGFIAKLISVLRSVRRLIQKPLPKEISSKSASSTLCSSSFSARPLGIADKRPRKTCNRDRIQQHRSSRHVRLFRQTLFTRQR</sequence>
<evidence type="ECO:0000313" key="2">
    <source>
        <dbReference type="EMBL" id="EFO87386.1"/>
    </source>
</evidence>
<organism evidence="3">
    <name type="scientific">Caenorhabditis remanei</name>
    <name type="common">Caenorhabditis vulgaris</name>
    <dbReference type="NCBI Taxonomy" id="31234"/>
    <lineage>
        <taxon>Eukaryota</taxon>
        <taxon>Metazoa</taxon>
        <taxon>Ecdysozoa</taxon>
        <taxon>Nematoda</taxon>
        <taxon>Chromadorea</taxon>
        <taxon>Rhabditida</taxon>
        <taxon>Rhabditina</taxon>
        <taxon>Rhabditomorpha</taxon>
        <taxon>Rhabditoidea</taxon>
        <taxon>Rhabditidae</taxon>
        <taxon>Peloderinae</taxon>
        <taxon>Caenorhabditis</taxon>
    </lineage>
</organism>
<dbReference type="HOGENOM" id="CLU_2051810_0_0_1"/>
<protein>
    <submittedName>
        <fullName evidence="2">Uncharacterized protein</fullName>
    </submittedName>
</protein>
<feature type="region of interest" description="Disordered" evidence="1">
    <location>
        <begin position="82"/>
        <end position="105"/>
    </location>
</feature>
<reference evidence="2" key="1">
    <citation type="submission" date="2007-07" db="EMBL/GenBank/DDBJ databases">
        <title>PCAP assembly of the Caenorhabditis remanei genome.</title>
        <authorList>
            <consortium name="The Caenorhabditis remanei Sequencing Consortium"/>
            <person name="Wilson R.K."/>
        </authorList>
    </citation>
    <scope>NUCLEOTIDE SEQUENCE [LARGE SCALE GENOMIC DNA]</scope>
    <source>
        <strain evidence="2">PB4641</strain>
    </source>
</reference>
<proteinExistence type="predicted"/>
<evidence type="ECO:0000256" key="1">
    <source>
        <dbReference type="SAM" id="MobiDB-lite"/>
    </source>
</evidence>
<dbReference type="Proteomes" id="UP000008281">
    <property type="component" value="Unassembled WGS sequence"/>
</dbReference>
<dbReference type="InParanoid" id="E3NRA8"/>
<name>E3NRA8_CAERE</name>
<evidence type="ECO:0000313" key="3">
    <source>
        <dbReference type="Proteomes" id="UP000008281"/>
    </source>
</evidence>
<gene>
    <name evidence="2" type="ORF">CRE_23248</name>
</gene>
<dbReference type="EMBL" id="DS269684">
    <property type="protein sequence ID" value="EFO87386.1"/>
    <property type="molecule type" value="Genomic_DNA"/>
</dbReference>
<keyword evidence="3" id="KW-1185">Reference proteome</keyword>
<dbReference type="AlphaFoldDB" id="E3NRA8"/>
<accession>E3NRA8</accession>